<protein>
    <recommendedName>
        <fullName evidence="3">DUF2855 family protein</fullName>
    </recommendedName>
</protein>
<accession>A0ABQ0AEV3</accession>
<dbReference type="InterPro" id="IPR021276">
    <property type="entry name" value="DUF2855"/>
</dbReference>
<proteinExistence type="predicted"/>
<name>A0ABQ0AEV3_9GAMM</name>
<dbReference type="EMBL" id="BAABWN010000020">
    <property type="protein sequence ID" value="GAA6170181.1"/>
    <property type="molecule type" value="Genomic_DNA"/>
</dbReference>
<dbReference type="RefSeq" id="WP_353304504.1">
    <property type="nucleotide sequence ID" value="NZ_BAABWN010000020.1"/>
</dbReference>
<dbReference type="Proteomes" id="UP001465153">
    <property type="component" value="Unassembled WGS sequence"/>
</dbReference>
<evidence type="ECO:0000313" key="2">
    <source>
        <dbReference type="Proteomes" id="UP001465153"/>
    </source>
</evidence>
<comment type="caution">
    <text evidence="1">The sequence shown here is derived from an EMBL/GenBank/DDBJ whole genome shotgun (WGS) entry which is preliminary data.</text>
</comment>
<evidence type="ECO:0008006" key="3">
    <source>
        <dbReference type="Google" id="ProtNLM"/>
    </source>
</evidence>
<gene>
    <name evidence="1" type="ORF">NBRC116591_39940</name>
</gene>
<reference evidence="1 2" key="1">
    <citation type="submission" date="2024-04" db="EMBL/GenBank/DDBJ databases">
        <title>Draft genome sequence of Sessilibacter corallicola NBRC 116591.</title>
        <authorList>
            <person name="Miyakawa T."/>
            <person name="Kusuya Y."/>
            <person name="Miura T."/>
        </authorList>
    </citation>
    <scope>NUCLEOTIDE SEQUENCE [LARGE SCALE GENOMIC DNA]</scope>
    <source>
        <strain evidence="1 2">KU-00831-HH</strain>
    </source>
</reference>
<sequence>MHNVTLHLCNKDSRQLLVTNGILRPRHYLQDGAFLAKLERFGFSGSSLPQSQSTVSNPSNFVQENASDTTQNLYVWGYAQIIESNREGFDKGLGFYGWFPMTRYLVWNPDREVVSTQMRVGSENDSVVKAHTMPALDEAELFDLIDPDLYVYLRPMLDVAFALGRTLLENGFKGAQQLVITGASSKTALILAFFLKYWRSIGGFSNVPKVVGITSHRHRNHIDGLQYYDEIHTYNDISRLLQAPSLVVDLSSGPQILAMLHYHLKSQLVYVYGFGLPHATLESKPTNDAFPMGEIFNPQDFFQQVMGYDTRARMAFEFKEHCVLACEAFSSWLSPQLIDGAEEVRWVYQQILAGKSDPAVAYLCQV</sequence>
<keyword evidence="2" id="KW-1185">Reference proteome</keyword>
<evidence type="ECO:0000313" key="1">
    <source>
        <dbReference type="EMBL" id="GAA6170181.1"/>
    </source>
</evidence>
<organism evidence="1 2">
    <name type="scientific">Sessilibacter corallicola</name>
    <dbReference type="NCBI Taxonomy" id="2904075"/>
    <lineage>
        <taxon>Bacteria</taxon>
        <taxon>Pseudomonadati</taxon>
        <taxon>Pseudomonadota</taxon>
        <taxon>Gammaproteobacteria</taxon>
        <taxon>Cellvibrionales</taxon>
        <taxon>Cellvibrionaceae</taxon>
        <taxon>Sessilibacter</taxon>
    </lineage>
</organism>
<dbReference type="Pfam" id="PF11017">
    <property type="entry name" value="DUF2855"/>
    <property type="match status" value="1"/>
</dbReference>